<organism evidence="3 4">
    <name type="scientific">Cnephaeus nilssonii</name>
    <name type="common">Northern bat</name>
    <name type="synonym">Eptesicus nilssonii</name>
    <dbReference type="NCBI Taxonomy" id="3371016"/>
    <lineage>
        <taxon>Eukaryota</taxon>
        <taxon>Metazoa</taxon>
        <taxon>Chordata</taxon>
        <taxon>Craniata</taxon>
        <taxon>Vertebrata</taxon>
        <taxon>Euteleostomi</taxon>
        <taxon>Mammalia</taxon>
        <taxon>Eutheria</taxon>
        <taxon>Laurasiatheria</taxon>
        <taxon>Chiroptera</taxon>
        <taxon>Yangochiroptera</taxon>
        <taxon>Vespertilionidae</taxon>
        <taxon>Cnephaeus</taxon>
    </lineage>
</organism>
<feature type="transmembrane region" description="Helical" evidence="2">
    <location>
        <begin position="1044"/>
        <end position="1074"/>
    </location>
</feature>
<feature type="region of interest" description="Disordered" evidence="1">
    <location>
        <begin position="515"/>
        <end position="558"/>
    </location>
</feature>
<dbReference type="AlphaFoldDB" id="A0AA40HQ16"/>
<feature type="compositionally biased region" description="Basic residues" evidence="1">
    <location>
        <begin position="801"/>
        <end position="812"/>
    </location>
</feature>
<feature type="region of interest" description="Disordered" evidence="1">
    <location>
        <begin position="1001"/>
        <end position="1023"/>
    </location>
</feature>
<evidence type="ECO:0000256" key="2">
    <source>
        <dbReference type="SAM" id="Phobius"/>
    </source>
</evidence>
<feature type="non-terminal residue" evidence="3">
    <location>
        <position position="1145"/>
    </location>
</feature>
<evidence type="ECO:0000256" key="1">
    <source>
        <dbReference type="SAM" id="MobiDB-lite"/>
    </source>
</evidence>
<gene>
    <name evidence="3" type="ORF">QTO34_004812</name>
</gene>
<evidence type="ECO:0000313" key="3">
    <source>
        <dbReference type="EMBL" id="KAK1335228.1"/>
    </source>
</evidence>
<evidence type="ECO:0008006" key="5">
    <source>
        <dbReference type="Google" id="ProtNLM"/>
    </source>
</evidence>
<feature type="region of interest" description="Disordered" evidence="1">
    <location>
        <begin position="634"/>
        <end position="655"/>
    </location>
</feature>
<sequence>MDQCRVLVLEALVVSPEVGQALQLLFQLSGLALQGPALKSLQLQEGRPLCKALLTLCGALQLHLELCQPQRGLGQGLMKSLLLNKQLCIELPEASLLLFGFQLGFWVEGPLLSGGRAGFWADVHWLRLLPLCRPSPLLASSVVLPGGLWSLSLPGSTAQPEAGLMAGERSSGGRSLFRLRSSAKEGAASRQAKYLEDIFPEKCITFCFKFNSKEESSVTSDENNFENSKITGNLILTFKQNLSLLLKPTIITILHRYNYINFSDTHIPIIVCSQEDKEDLETGIQNVKDVNRDHDEHDRKELELRINQDLIRSTASRDEKNTFSQQIQSIFQIQVLEKKHIHDEVYSDFLKRTLSPSSSAESALKRDFYSNEKYFSGNEGSHQPSEEITSDMRKIKPSLGNTGSDDLVQLHISNKEVLDDNANPAQRRVGVQISCPSSDQLMEDNLNKKHEGGAVKIKMKDLECLRRDFHLEESIEKGSSKKDYGNGKNEEQRMHLGVNEKQSKNLQSILHDQEKISHSEISVKETGASSRGLTVLQSKDNSAPNQAIREDSFQSPRGTLSWGEAVLTTTEHDLSISKGTTSGEMPTQVCSPRNGNILKNDYLFQVEEENVDRINPEDQNKNKQHKKRWNFLESQGKARESKTNTTQQVKQHADCEDTWGERDNTRSLTATPTEKLFTCQETVSSELSSLADHDITEKAGAGTAYIIKTISESTLESTSAGEKAVIAKLPQETARSDRPIEVKETAFDPHEGRNDDSHYTFCQGDAVGVTYDDDFEKTSYLDVCNVHVDEMESDETISMHKPAKTHDRKKRGTGNITSVEESLQVISSNQKTASKLNLGMSPVDKKIFSENRDPGQVQGLSKERGTGAVIQSALNADTNRASENGSHVSNHHAKTSVSSYEQAIAVDNTGSPMTLQSIRTKSEYNCNPASEIQGIDKYPYAGDTTEEVSKSSGTVRSVGRRETHIGECNMKECVEPVVLITEAVENVAEVRHKNEGLLNSGQSPCFSGDKESESSASANLPAHESQAQSSQSLLLKYTNSKISYFLLFLIFLVTIYQYDLMIGLAFYLLSLYWLSWEGGRQKESEPLGMSDCQQSDILSAAVEAGEASATTAALASHGSTHSHKMVAQASLGWRLPSHPGSPKAQ</sequence>
<evidence type="ECO:0000313" key="4">
    <source>
        <dbReference type="Proteomes" id="UP001177744"/>
    </source>
</evidence>
<dbReference type="EMBL" id="JAULJE010000014">
    <property type="protein sequence ID" value="KAK1335228.1"/>
    <property type="molecule type" value="Genomic_DNA"/>
</dbReference>
<keyword evidence="4" id="KW-1185">Reference proteome</keyword>
<comment type="caution">
    <text evidence="3">The sequence shown here is derived from an EMBL/GenBank/DDBJ whole genome shotgun (WGS) entry which is preliminary data.</text>
</comment>
<proteinExistence type="predicted"/>
<dbReference type="Proteomes" id="UP001177744">
    <property type="component" value="Unassembled WGS sequence"/>
</dbReference>
<feature type="compositionally biased region" description="Polar residues" evidence="1">
    <location>
        <begin position="527"/>
        <end position="545"/>
    </location>
</feature>
<keyword evidence="2" id="KW-1133">Transmembrane helix</keyword>
<keyword evidence="2" id="KW-0812">Transmembrane</keyword>
<protein>
    <recommendedName>
        <fullName evidence="5">Protein phosphatase 1 regulatory subunit 3A</fullName>
    </recommendedName>
</protein>
<feature type="region of interest" description="Disordered" evidence="1">
    <location>
        <begin position="793"/>
        <end position="816"/>
    </location>
</feature>
<keyword evidence="2" id="KW-0472">Membrane</keyword>
<name>A0AA40HQ16_CNENI</name>
<reference evidence="3" key="1">
    <citation type="submission" date="2023-06" db="EMBL/GenBank/DDBJ databases">
        <title>Reference genome for the Northern bat (Eptesicus nilssonii), a most northern bat species.</title>
        <authorList>
            <person name="Laine V.N."/>
            <person name="Pulliainen A.T."/>
            <person name="Lilley T.M."/>
        </authorList>
    </citation>
    <scope>NUCLEOTIDE SEQUENCE</scope>
    <source>
        <strain evidence="3">BLF_Eptnil</strain>
        <tissue evidence="3">Kidney</tissue>
    </source>
</reference>
<accession>A0AA40HQ16</accession>